<dbReference type="Pfam" id="PF00106">
    <property type="entry name" value="adh_short"/>
    <property type="match status" value="1"/>
</dbReference>
<dbReference type="Gene3D" id="3.40.50.720">
    <property type="entry name" value="NAD(P)-binding Rossmann-like Domain"/>
    <property type="match status" value="1"/>
</dbReference>
<dbReference type="PRINTS" id="PR00081">
    <property type="entry name" value="GDHRDH"/>
</dbReference>
<dbReference type="GO" id="GO:0016491">
    <property type="term" value="F:oxidoreductase activity"/>
    <property type="evidence" value="ECO:0007669"/>
    <property type="project" value="UniProtKB-KW"/>
</dbReference>
<dbReference type="PANTHER" id="PTHR45024:SF2">
    <property type="entry name" value="SCP2 DOMAIN-CONTAINING PROTEIN"/>
    <property type="match status" value="1"/>
</dbReference>
<comment type="similarity">
    <text evidence="1 3">Belongs to the short-chain dehydrogenases/reductases (SDR) family.</text>
</comment>
<evidence type="ECO:0000256" key="3">
    <source>
        <dbReference type="RuleBase" id="RU000363"/>
    </source>
</evidence>
<name>A0A8D1E9L7_PIG</name>
<dbReference type="InterPro" id="IPR051687">
    <property type="entry name" value="Peroxisomal_Beta-Oxidation"/>
</dbReference>
<dbReference type="SUPFAM" id="SSF51735">
    <property type="entry name" value="NAD(P)-binding Rossmann-fold domains"/>
    <property type="match status" value="1"/>
</dbReference>
<organism evidence="4 5">
    <name type="scientific">Sus scrofa</name>
    <name type="common">Pig</name>
    <dbReference type="NCBI Taxonomy" id="9823"/>
    <lineage>
        <taxon>Eukaryota</taxon>
        <taxon>Metazoa</taxon>
        <taxon>Chordata</taxon>
        <taxon>Craniata</taxon>
        <taxon>Vertebrata</taxon>
        <taxon>Euteleostomi</taxon>
        <taxon>Mammalia</taxon>
        <taxon>Eutheria</taxon>
        <taxon>Laurasiatheria</taxon>
        <taxon>Artiodactyla</taxon>
        <taxon>Suina</taxon>
        <taxon>Suidae</taxon>
        <taxon>Sus</taxon>
    </lineage>
</organism>
<evidence type="ECO:0000256" key="2">
    <source>
        <dbReference type="ARBA" id="ARBA00023002"/>
    </source>
</evidence>
<evidence type="ECO:0000256" key="1">
    <source>
        <dbReference type="ARBA" id="ARBA00006484"/>
    </source>
</evidence>
<evidence type="ECO:0008006" key="6">
    <source>
        <dbReference type="Google" id="ProtNLM"/>
    </source>
</evidence>
<dbReference type="Gene3D" id="1.10.287.4290">
    <property type="match status" value="1"/>
</dbReference>
<dbReference type="AlphaFoldDB" id="A0A8D1E9L7"/>
<dbReference type="CDD" id="cd05353">
    <property type="entry name" value="hydroxyacyl-CoA-like_DH_SDR_c-like"/>
    <property type="match status" value="1"/>
</dbReference>
<keyword evidence="2" id="KW-0560">Oxidoreductase</keyword>
<dbReference type="InterPro" id="IPR036291">
    <property type="entry name" value="NAD(P)-bd_dom_sf"/>
</dbReference>
<evidence type="ECO:0000313" key="5">
    <source>
        <dbReference type="Proteomes" id="UP000694722"/>
    </source>
</evidence>
<accession>A0A8D1E9L7</accession>
<evidence type="ECO:0000313" key="4">
    <source>
        <dbReference type="Ensembl" id="ENSSSCP00040019114.1"/>
    </source>
</evidence>
<dbReference type="FunFam" id="1.10.287.4290:FF:000001">
    <property type="entry name" value="Peroxisomal multifunctional enzyme type 2"/>
    <property type="match status" value="1"/>
</dbReference>
<dbReference type="PANTHER" id="PTHR45024">
    <property type="entry name" value="DEHYDROGENASES, SHORT CHAIN"/>
    <property type="match status" value="1"/>
</dbReference>
<dbReference type="InterPro" id="IPR020904">
    <property type="entry name" value="Sc_DH/Rdtase_CS"/>
</dbReference>
<protein>
    <recommendedName>
        <fullName evidence="6">Hydroxysteroid 17-beta dehydrogenase 4</fullName>
    </recommendedName>
</protein>
<dbReference type="PROSITE" id="PS00061">
    <property type="entry name" value="ADH_SHORT"/>
    <property type="match status" value="1"/>
</dbReference>
<reference evidence="4" key="1">
    <citation type="submission" date="2025-08" db="UniProtKB">
        <authorList>
            <consortium name="Ensembl"/>
        </authorList>
    </citation>
    <scope>IDENTIFICATION</scope>
</reference>
<sequence length="304" mass="33586">MSILFFCVLIIKVFFFLFSFFSLAKSGLNHVLFLSLSKKGEVLHMNDLGGDMKGVGKGSLAADKVVEEIRRKGGKAVANYDVVVNNAGILRDRSFSRISDEDWDMIQRVHLRGSFMVTRAAWDHMKKQNFGRIIMTSSAAGIYGNFGQANYSAAKLGLLGLSNSLAVEGKKNNIHCNTVAPVAGSRMTQGFLPEDLIEALKPEYVAPLVLWLCHESCEENGSVFEVGAGWIGKLRWERTLGALVRQKNQPMTPEAVKANWTKICDFDNATKPQRIQGKVPSQCNPGWGIRGNKAFSSLMELSSY</sequence>
<dbReference type="Proteomes" id="UP000694722">
    <property type="component" value="Unplaced"/>
</dbReference>
<dbReference type="PRINTS" id="PR00080">
    <property type="entry name" value="SDRFAMILY"/>
</dbReference>
<dbReference type="Ensembl" id="ENSSSCT00040045555.1">
    <property type="protein sequence ID" value="ENSSSCP00040019114.1"/>
    <property type="gene ID" value="ENSSSCG00040033837.1"/>
</dbReference>
<proteinExistence type="inferred from homology"/>
<dbReference type="InterPro" id="IPR002347">
    <property type="entry name" value="SDR_fam"/>
</dbReference>